<evidence type="ECO:0000313" key="2">
    <source>
        <dbReference type="EMBL" id="KAK0401007.1"/>
    </source>
</evidence>
<dbReference type="EMBL" id="JAUCMV010000004">
    <property type="protein sequence ID" value="KAK0401007.1"/>
    <property type="molecule type" value="Genomic_DNA"/>
</dbReference>
<feature type="chain" id="PRO_5041227502" description="RxLR effector protein" evidence="1">
    <location>
        <begin position="23"/>
        <end position="66"/>
    </location>
</feature>
<proteinExistence type="predicted"/>
<dbReference type="Proteomes" id="UP001175271">
    <property type="component" value="Unassembled WGS sequence"/>
</dbReference>
<dbReference type="PROSITE" id="PS51257">
    <property type="entry name" value="PROKAR_LIPOPROTEIN"/>
    <property type="match status" value="1"/>
</dbReference>
<evidence type="ECO:0008006" key="4">
    <source>
        <dbReference type="Google" id="ProtNLM"/>
    </source>
</evidence>
<evidence type="ECO:0000313" key="3">
    <source>
        <dbReference type="Proteomes" id="UP001175271"/>
    </source>
</evidence>
<evidence type="ECO:0000256" key="1">
    <source>
        <dbReference type="SAM" id="SignalP"/>
    </source>
</evidence>
<reference evidence="2" key="1">
    <citation type="submission" date="2023-06" db="EMBL/GenBank/DDBJ databases">
        <title>Genomic analysis of the entomopathogenic nematode Steinernema hermaphroditum.</title>
        <authorList>
            <person name="Schwarz E.M."/>
            <person name="Heppert J.K."/>
            <person name="Baniya A."/>
            <person name="Schwartz H.T."/>
            <person name="Tan C.-H."/>
            <person name="Antoshechkin I."/>
            <person name="Sternberg P.W."/>
            <person name="Goodrich-Blair H."/>
            <person name="Dillman A.R."/>
        </authorList>
    </citation>
    <scope>NUCLEOTIDE SEQUENCE</scope>
    <source>
        <strain evidence="2">PS9179</strain>
        <tissue evidence="2">Whole animal</tissue>
    </source>
</reference>
<comment type="caution">
    <text evidence="2">The sequence shown here is derived from an EMBL/GenBank/DDBJ whole genome shotgun (WGS) entry which is preliminary data.</text>
</comment>
<sequence>MKSTATVLIIIIVFSCAGNSATFQVQRPNTLAKDGKESERYMRPSKNIDVQREIALFQHSNFLIAV</sequence>
<protein>
    <recommendedName>
        <fullName evidence="4">RxLR effector protein</fullName>
    </recommendedName>
</protein>
<dbReference type="AlphaFoldDB" id="A0AA39HAR2"/>
<accession>A0AA39HAR2</accession>
<keyword evidence="3" id="KW-1185">Reference proteome</keyword>
<name>A0AA39HAR2_9BILA</name>
<gene>
    <name evidence="2" type="ORF">QR680_015552</name>
</gene>
<feature type="signal peptide" evidence="1">
    <location>
        <begin position="1"/>
        <end position="22"/>
    </location>
</feature>
<organism evidence="2 3">
    <name type="scientific">Steinernema hermaphroditum</name>
    <dbReference type="NCBI Taxonomy" id="289476"/>
    <lineage>
        <taxon>Eukaryota</taxon>
        <taxon>Metazoa</taxon>
        <taxon>Ecdysozoa</taxon>
        <taxon>Nematoda</taxon>
        <taxon>Chromadorea</taxon>
        <taxon>Rhabditida</taxon>
        <taxon>Tylenchina</taxon>
        <taxon>Panagrolaimomorpha</taxon>
        <taxon>Strongyloidoidea</taxon>
        <taxon>Steinernematidae</taxon>
        <taxon>Steinernema</taxon>
    </lineage>
</organism>
<keyword evidence="1" id="KW-0732">Signal</keyword>